<dbReference type="Gene3D" id="2.115.10.20">
    <property type="entry name" value="Glycosyl hydrolase domain, family 43"/>
    <property type="match status" value="2"/>
</dbReference>
<dbReference type="InterPro" id="IPR006710">
    <property type="entry name" value="Glyco_hydro_43"/>
</dbReference>
<dbReference type="EMBL" id="CADCVN010000501">
    <property type="protein sequence ID" value="CAA9487378.1"/>
    <property type="molecule type" value="Genomic_DNA"/>
</dbReference>
<organism evidence="6">
    <name type="scientific">uncultured Segetibacter sp</name>
    <dbReference type="NCBI Taxonomy" id="481133"/>
    <lineage>
        <taxon>Bacteria</taxon>
        <taxon>Pseudomonadati</taxon>
        <taxon>Bacteroidota</taxon>
        <taxon>Chitinophagia</taxon>
        <taxon>Chitinophagales</taxon>
        <taxon>Chitinophagaceae</taxon>
        <taxon>Segetibacter</taxon>
        <taxon>environmental samples</taxon>
    </lineage>
</organism>
<name>A0A6J4S8K4_9BACT</name>
<gene>
    <name evidence="6" type="ORF">AVDCRST_MAG96-1332</name>
</gene>
<proteinExistence type="inferred from homology"/>
<protein>
    <submittedName>
        <fullName evidence="6">GH43_30 / GH43_8 / GH43 / GH43_3 / GH43_ 33 / GH43_31 / GH43_1 / GH43_4 / GH43_34 / GH43_5 / G H43_32 / GH43_28 / GH117</fullName>
    </submittedName>
</protein>
<evidence type="ECO:0000256" key="2">
    <source>
        <dbReference type="ARBA" id="ARBA00022801"/>
    </source>
</evidence>
<accession>A0A6J4S8K4</accession>
<dbReference type="GO" id="GO:0004553">
    <property type="term" value="F:hydrolase activity, hydrolyzing O-glycosyl compounds"/>
    <property type="evidence" value="ECO:0007669"/>
    <property type="project" value="InterPro"/>
</dbReference>
<evidence type="ECO:0000313" key="6">
    <source>
        <dbReference type="EMBL" id="CAA9487378.1"/>
    </source>
</evidence>
<comment type="similarity">
    <text evidence="1 5">Belongs to the glycosyl hydrolase 43 family.</text>
</comment>
<dbReference type="Pfam" id="PF04616">
    <property type="entry name" value="Glyco_hydro_43"/>
    <property type="match status" value="2"/>
</dbReference>
<dbReference type="SUPFAM" id="SSF75005">
    <property type="entry name" value="Arabinanase/levansucrase/invertase"/>
    <property type="match status" value="1"/>
</dbReference>
<keyword evidence="2 5" id="KW-0378">Hydrolase</keyword>
<dbReference type="InterPro" id="IPR051795">
    <property type="entry name" value="Glycosyl_Hydrlase_43"/>
</dbReference>
<dbReference type="AlphaFoldDB" id="A0A6J4S8K4"/>
<dbReference type="PANTHER" id="PTHR42812">
    <property type="entry name" value="BETA-XYLOSIDASE"/>
    <property type="match status" value="1"/>
</dbReference>
<keyword evidence="3 5" id="KW-0326">Glycosidase</keyword>
<evidence type="ECO:0000256" key="4">
    <source>
        <dbReference type="PIRSR" id="PIRSR606710-2"/>
    </source>
</evidence>
<reference evidence="6" key="1">
    <citation type="submission" date="2020-02" db="EMBL/GenBank/DDBJ databases">
        <authorList>
            <person name="Meier V. D."/>
        </authorList>
    </citation>
    <scope>NUCLEOTIDE SEQUENCE</scope>
    <source>
        <strain evidence="6">AVDCRST_MAG96</strain>
    </source>
</reference>
<evidence type="ECO:0000256" key="1">
    <source>
        <dbReference type="ARBA" id="ARBA00009865"/>
    </source>
</evidence>
<evidence type="ECO:0000256" key="3">
    <source>
        <dbReference type="ARBA" id="ARBA00023295"/>
    </source>
</evidence>
<dbReference type="CDD" id="cd08999">
    <property type="entry name" value="GH43_ABN-like"/>
    <property type="match status" value="1"/>
</dbReference>
<feature type="site" description="Important for catalytic activity, responsible for pKa modulation of the active site Glu and correct orientation of both the proton donor and substrate" evidence="4">
    <location>
        <position position="238"/>
    </location>
</feature>
<dbReference type="InterPro" id="IPR023296">
    <property type="entry name" value="Glyco_hydro_beta-prop_sf"/>
</dbReference>
<evidence type="ECO:0000256" key="5">
    <source>
        <dbReference type="RuleBase" id="RU361187"/>
    </source>
</evidence>
<sequence length="491" mass="56343">MKNKEAQETDIEIRLTSPEHVPVKFAITIRESNDSDQFGHFLTVKGADPETGSTKTCHYQLVDKAHNAYLDFYEKLSQDFGLRLPLNRQPQKKVPAASIPYQEVLTKNFTNEILYGYGDPAMLQVPGPLGEDSWYYLVATSNDAPDSFPILRSRNLTDWEFVNFVFPRNQKPLWAADGELVSDYWAPEMHQVGSEFWLYFVARDKHTRELCIGLAKSKSPEGPFLAADEPILKGNIIDPHVFVQENNTAYLYWKEDNNDVWPGELIELMNANPGLIQELFKKQENQITASFILTLWPWAKMLEPMERFLVIQVLIESIIAKYLDFYTQLTSLMHSQPPYVQEHIRQVQKYMKTPMFAQQLSPDGTKLVGRRTKILENDLEWEAHLIEGMWVTKQSQKYYLFYAGNDFSTDQYGIGVAMGDSPLGPYQKVEKPFLQSTANWTAPGHPSVALGPEGKPMLFLHAYYPGQAGYKQFRALLAVTLKFEEDRVMVD</sequence>
<dbReference type="GO" id="GO:0005975">
    <property type="term" value="P:carbohydrate metabolic process"/>
    <property type="evidence" value="ECO:0007669"/>
    <property type="project" value="InterPro"/>
</dbReference>
<dbReference type="PANTHER" id="PTHR42812:SF5">
    <property type="entry name" value="ENDO-ARABINASE"/>
    <property type="match status" value="1"/>
</dbReference>